<reference evidence="1" key="1">
    <citation type="submission" date="2016-08" db="EMBL/GenBank/DDBJ databases">
        <authorList>
            <person name="Seilhamer J.J."/>
        </authorList>
    </citation>
    <scope>NUCLEOTIDE SEQUENCE</scope>
    <source>
        <strain evidence="1">86</strain>
    </source>
</reference>
<organism evidence="1">
    <name type="scientific">uncultured Pleomorphomonas sp</name>
    <dbReference type="NCBI Taxonomy" id="442121"/>
    <lineage>
        <taxon>Bacteria</taxon>
        <taxon>Pseudomonadati</taxon>
        <taxon>Pseudomonadota</taxon>
        <taxon>Alphaproteobacteria</taxon>
        <taxon>Hyphomicrobiales</taxon>
        <taxon>Pleomorphomonadaceae</taxon>
        <taxon>Pleomorphomonas</taxon>
        <taxon>environmental samples</taxon>
    </lineage>
</organism>
<gene>
    <name evidence="1" type="ORF">KL86PLE_100265</name>
</gene>
<name>A0A212L1X1_9HYPH</name>
<evidence type="ECO:0000313" key="1">
    <source>
        <dbReference type="EMBL" id="SCM71564.1"/>
    </source>
</evidence>
<dbReference type="AlphaFoldDB" id="A0A212L1X1"/>
<protein>
    <submittedName>
        <fullName evidence="1">Uncharacterized protein</fullName>
    </submittedName>
</protein>
<accession>A0A212L1X1</accession>
<dbReference type="EMBL" id="FMJD01000002">
    <property type="protein sequence ID" value="SCM71564.1"/>
    <property type="molecule type" value="Genomic_DNA"/>
</dbReference>
<proteinExistence type="predicted"/>
<sequence>MPRPIFQSSAETRLITQELAKCAKGEIIPYERICEVVSRPLDDIRGNIATAMRRVLRDKDFVFSAVRGVGLKRLTDAEIVADGSARTTALHKSAARAVERQSKADFDSLTNEQKIRFSAEMSVNSAIAMMTRESSIKKVEAKVPPAARELPTNDTLSMFISK</sequence>
<dbReference type="RefSeq" id="WP_288199066.1">
    <property type="nucleotide sequence ID" value="NZ_LT608334.1"/>
</dbReference>